<feature type="compositionally biased region" description="Basic and acidic residues" evidence="3">
    <location>
        <begin position="210"/>
        <end position="220"/>
    </location>
</feature>
<dbReference type="GO" id="GO:0005737">
    <property type="term" value="C:cytoplasm"/>
    <property type="evidence" value="ECO:0007669"/>
    <property type="project" value="TreeGrafter"/>
</dbReference>
<dbReference type="SUPFAM" id="SSF47874">
    <property type="entry name" value="Annexin"/>
    <property type="match status" value="1"/>
</dbReference>
<dbReference type="GO" id="GO:0005544">
    <property type="term" value="F:calcium-dependent phospholipid binding"/>
    <property type="evidence" value="ECO:0007669"/>
    <property type="project" value="InterPro"/>
</dbReference>
<evidence type="ECO:0000313" key="5">
    <source>
        <dbReference type="Proteomes" id="UP001157418"/>
    </source>
</evidence>
<sequence length="246" mass="29186">MVIEILLWEERWIYHTKEEQAKQDADLLHHVLTNDHGPDGMHVAAMIAREPIAHLQSVLKHFKTKSGGISIYDHVEMLQKHKLLRVIFQCLLDPISYFTEVLDTSLKDKEHDFHDKDALMRVIVTRAGRDLKLIKEAYFTRKGKKLIDVIGDSTKGHYKHFVSDLFRRLEVDEKEKEREEKRKKKKEEKKEEKEEKKKKKREEEKEEEEEKKKREREEEKKKKKEGGEEEEEEEGEEEGGGGEDEG</sequence>
<evidence type="ECO:0008006" key="6">
    <source>
        <dbReference type="Google" id="ProtNLM"/>
    </source>
</evidence>
<dbReference type="Gene3D" id="1.10.220.10">
    <property type="entry name" value="Annexin"/>
    <property type="match status" value="1"/>
</dbReference>
<dbReference type="InterPro" id="IPR018502">
    <property type="entry name" value="Annexin_repeat"/>
</dbReference>
<organism evidence="4 5">
    <name type="scientific">Lactuca virosa</name>
    <dbReference type="NCBI Taxonomy" id="75947"/>
    <lineage>
        <taxon>Eukaryota</taxon>
        <taxon>Viridiplantae</taxon>
        <taxon>Streptophyta</taxon>
        <taxon>Embryophyta</taxon>
        <taxon>Tracheophyta</taxon>
        <taxon>Spermatophyta</taxon>
        <taxon>Magnoliopsida</taxon>
        <taxon>eudicotyledons</taxon>
        <taxon>Gunneridae</taxon>
        <taxon>Pentapetalae</taxon>
        <taxon>asterids</taxon>
        <taxon>campanulids</taxon>
        <taxon>Asterales</taxon>
        <taxon>Asteraceae</taxon>
        <taxon>Cichorioideae</taxon>
        <taxon>Cichorieae</taxon>
        <taxon>Lactucinae</taxon>
        <taxon>Lactuca</taxon>
    </lineage>
</organism>
<dbReference type="AlphaFoldDB" id="A0AAU9N894"/>
<proteinExistence type="predicted"/>
<dbReference type="GO" id="GO:0005886">
    <property type="term" value="C:plasma membrane"/>
    <property type="evidence" value="ECO:0007669"/>
    <property type="project" value="TreeGrafter"/>
</dbReference>
<dbReference type="InterPro" id="IPR037104">
    <property type="entry name" value="Annexin_sf"/>
</dbReference>
<reference evidence="4 5" key="1">
    <citation type="submission" date="2022-01" db="EMBL/GenBank/DDBJ databases">
        <authorList>
            <person name="Xiong W."/>
            <person name="Schranz E."/>
        </authorList>
    </citation>
    <scope>NUCLEOTIDE SEQUENCE [LARGE SCALE GENOMIC DNA]</scope>
</reference>
<dbReference type="EMBL" id="CAKMRJ010003334">
    <property type="protein sequence ID" value="CAH1433323.1"/>
    <property type="molecule type" value="Genomic_DNA"/>
</dbReference>
<dbReference type="Pfam" id="PF00191">
    <property type="entry name" value="Annexin"/>
    <property type="match status" value="1"/>
</dbReference>
<dbReference type="GO" id="GO:0001786">
    <property type="term" value="F:phosphatidylserine binding"/>
    <property type="evidence" value="ECO:0007669"/>
    <property type="project" value="TreeGrafter"/>
</dbReference>
<dbReference type="Proteomes" id="UP001157418">
    <property type="component" value="Unassembled WGS sequence"/>
</dbReference>
<dbReference type="GO" id="GO:0009408">
    <property type="term" value="P:response to heat"/>
    <property type="evidence" value="ECO:0007669"/>
    <property type="project" value="TreeGrafter"/>
</dbReference>
<feature type="region of interest" description="Disordered" evidence="3">
    <location>
        <begin position="177"/>
        <end position="246"/>
    </location>
</feature>
<feature type="compositionally biased region" description="Acidic residues" evidence="3">
    <location>
        <begin position="227"/>
        <end position="246"/>
    </location>
</feature>
<keyword evidence="5" id="KW-1185">Reference proteome</keyword>
<dbReference type="PANTHER" id="PTHR10502">
    <property type="entry name" value="ANNEXIN"/>
    <property type="match status" value="1"/>
</dbReference>
<dbReference type="PROSITE" id="PS51897">
    <property type="entry name" value="ANNEXIN_2"/>
    <property type="match status" value="1"/>
</dbReference>
<dbReference type="SMART" id="SM00335">
    <property type="entry name" value="ANX"/>
    <property type="match status" value="1"/>
</dbReference>
<name>A0AAU9N894_9ASTR</name>
<accession>A0AAU9N894</accession>
<dbReference type="GO" id="GO:0009409">
    <property type="term" value="P:response to cold"/>
    <property type="evidence" value="ECO:0007669"/>
    <property type="project" value="TreeGrafter"/>
</dbReference>
<evidence type="ECO:0000256" key="1">
    <source>
        <dbReference type="ARBA" id="ARBA00022737"/>
    </source>
</evidence>
<dbReference type="GO" id="GO:0009651">
    <property type="term" value="P:response to salt stress"/>
    <property type="evidence" value="ECO:0007669"/>
    <property type="project" value="TreeGrafter"/>
</dbReference>
<evidence type="ECO:0000313" key="4">
    <source>
        <dbReference type="EMBL" id="CAH1433323.1"/>
    </source>
</evidence>
<evidence type="ECO:0000256" key="3">
    <source>
        <dbReference type="SAM" id="MobiDB-lite"/>
    </source>
</evidence>
<protein>
    <recommendedName>
        <fullName evidence="6">Annexin</fullName>
    </recommendedName>
</protein>
<evidence type="ECO:0000256" key="2">
    <source>
        <dbReference type="ARBA" id="ARBA00023216"/>
    </source>
</evidence>
<keyword evidence="2" id="KW-0041">Annexin</keyword>
<dbReference type="GO" id="GO:0009414">
    <property type="term" value="P:response to water deprivation"/>
    <property type="evidence" value="ECO:0007669"/>
    <property type="project" value="TreeGrafter"/>
</dbReference>
<dbReference type="PANTHER" id="PTHR10502:SF196">
    <property type="entry name" value="ANNEXIN D4"/>
    <property type="match status" value="1"/>
</dbReference>
<dbReference type="GO" id="GO:0005509">
    <property type="term" value="F:calcium ion binding"/>
    <property type="evidence" value="ECO:0007669"/>
    <property type="project" value="InterPro"/>
</dbReference>
<keyword evidence="1" id="KW-0677">Repeat</keyword>
<comment type="caution">
    <text evidence="4">The sequence shown here is derived from an EMBL/GenBank/DDBJ whole genome shotgun (WGS) entry which is preliminary data.</text>
</comment>
<gene>
    <name evidence="4" type="ORF">LVIROSA_LOCUS19918</name>
</gene>